<dbReference type="PANTHER" id="PTHR31299">
    <property type="entry name" value="ESTERASE, PUTATIVE (AFU_ORTHOLOGUE AFUA_1G05850)-RELATED"/>
    <property type="match status" value="1"/>
</dbReference>
<dbReference type="RefSeq" id="WP_092844827.1">
    <property type="nucleotide sequence ID" value="NZ_FOPY01000004.1"/>
</dbReference>
<dbReference type="AlphaFoldDB" id="A0A1I3AAQ6"/>
<dbReference type="GO" id="GO:0046677">
    <property type="term" value="P:response to antibiotic"/>
    <property type="evidence" value="ECO:0007669"/>
    <property type="project" value="InterPro"/>
</dbReference>
<sequence>MTTPLESIHNVALPLEGTRSDYDALLEQIGDRPIVLLGEASHGTQEFYRMRADISRRLIEEKGFEAVVVEADWPDALRLNRYARHDSDDTLIEAFADFQRFPQWMWRNHEVRDFLAWLHQHNAGRDRDQQVGFHGLDVYSLHRSAEAVIDYLEGTDPAQAKLAREGYACLDHTDDPFRYGRNAAFGINQSCEDAAVRLLADLLEKSTQYLREDGRSAADEQFFAEQNARVVINAEAYYRAMFGSRVDTWNLRDDHMTDTLAELRQHLRNHGDQGKLIVWAHNSHLGDASSTEMGWARHQHNVGQLARERFGADNVFLVGFTTHTGYVSAAQDWDGPVEHRWVRPSLEGSYERLFHESGLDRFYLPLTGERIAPLREIRLERAIGVIYRPETERQSHYFQASLPSQFDAVFHLDETTAVEPFEKGELWRPEVIPDTYPFGV</sequence>
<dbReference type="Pfam" id="PF05139">
    <property type="entry name" value="Erythro_esteras"/>
    <property type="match status" value="1"/>
</dbReference>
<accession>A0A1I3AAQ6</accession>
<dbReference type="Gene3D" id="1.20.1440.30">
    <property type="entry name" value="Biosynthetic Protein domain"/>
    <property type="match status" value="1"/>
</dbReference>
<name>A0A1I3AAQ6_9GAMM</name>
<dbReference type="Gene3D" id="3.30.1870.10">
    <property type="entry name" value="EreA-like, domain 2"/>
    <property type="match status" value="1"/>
</dbReference>
<protein>
    <submittedName>
        <fullName evidence="1">Erythromycin esterase homolog</fullName>
    </submittedName>
</protein>
<dbReference type="PANTHER" id="PTHR31299:SF0">
    <property type="entry name" value="ESTERASE, PUTATIVE (AFU_ORTHOLOGUE AFUA_1G05850)-RELATED"/>
    <property type="match status" value="1"/>
</dbReference>
<dbReference type="Proteomes" id="UP000199040">
    <property type="component" value="Unassembled WGS sequence"/>
</dbReference>
<dbReference type="InterPro" id="IPR052036">
    <property type="entry name" value="Hydrolase/PRTase-associated"/>
</dbReference>
<organism evidence="1 2">
    <name type="scientific">Modicisalibacter xianhensis</name>
    <dbReference type="NCBI Taxonomy" id="442341"/>
    <lineage>
        <taxon>Bacteria</taxon>
        <taxon>Pseudomonadati</taxon>
        <taxon>Pseudomonadota</taxon>
        <taxon>Gammaproteobacteria</taxon>
        <taxon>Oceanospirillales</taxon>
        <taxon>Halomonadaceae</taxon>
        <taxon>Modicisalibacter</taxon>
    </lineage>
</organism>
<dbReference type="STRING" id="442341.SAMN04487959_104256"/>
<dbReference type="InterPro" id="IPR007815">
    <property type="entry name" value="Emycin_Estase"/>
</dbReference>
<dbReference type="InterPro" id="IPR014622">
    <property type="entry name" value="UCP036794_erythomycin"/>
</dbReference>
<evidence type="ECO:0000313" key="1">
    <source>
        <dbReference type="EMBL" id="SFH47203.1"/>
    </source>
</evidence>
<evidence type="ECO:0000313" key="2">
    <source>
        <dbReference type="Proteomes" id="UP000199040"/>
    </source>
</evidence>
<dbReference type="PIRSF" id="PIRSF036794">
    <property type="entry name" value="UCP_erythr_ester"/>
    <property type="match status" value="1"/>
</dbReference>
<gene>
    <name evidence="1" type="ORF">SAMN04487959_104256</name>
</gene>
<keyword evidence="2" id="KW-1185">Reference proteome</keyword>
<proteinExistence type="predicted"/>
<reference evidence="1 2" key="1">
    <citation type="submission" date="2016-10" db="EMBL/GenBank/DDBJ databases">
        <authorList>
            <person name="de Groot N.N."/>
        </authorList>
    </citation>
    <scope>NUCLEOTIDE SEQUENCE [LARGE SCALE GENOMIC DNA]</scope>
    <source>
        <strain evidence="1 2">CGMCC 1.6848</strain>
    </source>
</reference>
<dbReference type="SUPFAM" id="SSF159501">
    <property type="entry name" value="EreA/ChaN-like"/>
    <property type="match status" value="1"/>
</dbReference>
<dbReference type="CDD" id="cd14728">
    <property type="entry name" value="Ere-like"/>
    <property type="match status" value="1"/>
</dbReference>
<dbReference type="Gene3D" id="3.40.1660.10">
    <property type="entry name" value="EreA-like (biosynthetic domain)"/>
    <property type="match status" value="1"/>
</dbReference>
<dbReference type="EMBL" id="FOPY01000004">
    <property type="protein sequence ID" value="SFH47203.1"/>
    <property type="molecule type" value="Genomic_DNA"/>
</dbReference>